<evidence type="ECO:0000256" key="5">
    <source>
        <dbReference type="ARBA" id="ARBA00023004"/>
    </source>
</evidence>
<keyword evidence="4" id="KW-0479">Metal-binding</keyword>
<dbReference type="GeneTree" id="ENSGT00950000182976"/>
<keyword evidence="10" id="KW-1185">Reference proteome</keyword>
<protein>
    <recommendedName>
        <fullName evidence="8">DEP domain-containing protein</fullName>
    </recommendedName>
</protein>
<reference evidence="9" key="2">
    <citation type="submission" date="2025-08" db="UniProtKB">
        <authorList>
            <consortium name="Ensembl"/>
        </authorList>
    </citation>
    <scope>IDENTIFICATION</scope>
</reference>
<evidence type="ECO:0000256" key="6">
    <source>
        <dbReference type="RuleBase" id="RU003799"/>
    </source>
</evidence>
<dbReference type="AlphaFoldDB" id="A0A674HU65"/>
<evidence type="ECO:0000256" key="7">
    <source>
        <dbReference type="SAM" id="MobiDB-lite"/>
    </source>
</evidence>
<dbReference type="Gene3D" id="1.10.555.10">
    <property type="entry name" value="Rho GTPase activation protein"/>
    <property type="match status" value="1"/>
</dbReference>
<reference evidence="9" key="3">
    <citation type="submission" date="2025-09" db="UniProtKB">
        <authorList>
            <consortium name="Ensembl"/>
        </authorList>
    </citation>
    <scope>IDENTIFICATION</scope>
</reference>
<dbReference type="Pfam" id="PF03055">
    <property type="entry name" value="RPE65"/>
    <property type="match status" value="1"/>
</dbReference>
<feature type="region of interest" description="Disordered" evidence="7">
    <location>
        <begin position="524"/>
        <end position="581"/>
    </location>
</feature>
<dbReference type="InParanoid" id="A0A674HU65"/>
<dbReference type="PANTHER" id="PTHR16206:SF12">
    <property type="entry name" value="DEP DOMAIN-CONTAINING PROTEIN 1A"/>
    <property type="match status" value="1"/>
</dbReference>
<dbReference type="GO" id="GO:0046872">
    <property type="term" value="F:metal ion binding"/>
    <property type="evidence" value="ECO:0007669"/>
    <property type="project" value="UniProtKB-KW"/>
</dbReference>
<comment type="cofactor">
    <cofactor evidence="1">
        <name>Fe(2+)</name>
        <dbReference type="ChEBI" id="CHEBI:29033"/>
    </cofactor>
</comment>
<evidence type="ECO:0000313" key="9">
    <source>
        <dbReference type="Ensembl" id="ENSTGUP00000038089.1"/>
    </source>
</evidence>
<dbReference type="Ensembl" id="ENSTGUT00000024998.1">
    <property type="protein sequence ID" value="ENSTGUP00000038089.1"/>
    <property type="gene ID" value="ENSTGUG00000019510.1"/>
</dbReference>
<keyword evidence="5" id="KW-0408">Iron</keyword>
<dbReference type="FunFam" id="1.10.10.10:FF:000182">
    <property type="entry name" value="DEP domain-containing protein 1B isoform 1"/>
    <property type="match status" value="1"/>
</dbReference>
<feature type="region of interest" description="Disordered" evidence="7">
    <location>
        <begin position="488"/>
        <end position="509"/>
    </location>
</feature>
<dbReference type="InterPro" id="IPR036390">
    <property type="entry name" value="WH_DNA-bd_sf"/>
</dbReference>
<dbReference type="GO" id="GO:0005634">
    <property type="term" value="C:nucleus"/>
    <property type="evidence" value="ECO:0007669"/>
    <property type="project" value="TreeGrafter"/>
</dbReference>
<reference evidence="9 10" key="1">
    <citation type="journal article" date="2010" name="Nature">
        <title>The genome of a songbird.</title>
        <authorList>
            <person name="Warren W.C."/>
            <person name="Clayton D.F."/>
            <person name="Ellegren H."/>
            <person name="Arnold A.P."/>
            <person name="Hillier L.W."/>
            <person name="Kunstner A."/>
            <person name="Searle S."/>
            <person name="White S."/>
            <person name="Vilella A.J."/>
            <person name="Fairley S."/>
            <person name="Heger A."/>
            <person name="Kong L."/>
            <person name="Ponting C.P."/>
            <person name="Jarvis E.D."/>
            <person name="Mello C.V."/>
            <person name="Minx P."/>
            <person name="Lovell P."/>
            <person name="Velho T.A."/>
            <person name="Ferris M."/>
            <person name="Balakrishnan C.N."/>
            <person name="Sinha S."/>
            <person name="Blatti C."/>
            <person name="London S.E."/>
            <person name="Li Y."/>
            <person name="Lin Y.C."/>
            <person name="George J."/>
            <person name="Sweedler J."/>
            <person name="Southey B."/>
            <person name="Gunaratne P."/>
            <person name="Watson M."/>
            <person name="Nam K."/>
            <person name="Backstrom N."/>
            <person name="Smeds L."/>
            <person name="Nabholz B."/>
            <person name="Itoh Y."/>
            <person name="Whitney O."/>
            <person name="Pfenning A.R."/>
            <person name="Howard J."/>
            <person name="Volker M."/>
            <person name="Skinner B.M."/>
            <person name="Griffin D.K."/>
            <person name="Ye L."/>
            <person name="McLaren W.M."/>
            <person name="Flicek P."/>
            <person name="Quesada V."/>
            <person name="Velasco G."/>
            <person name="Lopez-Otin C."/>
            <person name="Puente X.S."/>
            <person name="Olender T."/>
            <person name="Lancet D."/>
            <person name="Smit A.F."/>
            <person name="Hubley R."/>
            <person name="Konkel M.K."/>
            <person name="Walker J.A."/>
            <person name="Batzer M.A."/>
            <person name="Gu W."/>
            <person name="Pollock D.D."/>
            <person name="Chen L."/>
            <person name="Cheng Z."/>
            <person name="Eichler E.E."/>
            <person name="Stapley J."/>
            <person name="Slate J."/>
            <person name="Ekblom R."/>
            <person name="Birkhead T."/>
            <person name="Burke T."/>
            <person name="Burt D."/>
            <person name="Scharff C."/>
            <person name="Adam I."/>
            <person name="Richard H."/>
            <person name="Sultan M."/>
            <person name="Soldatov A."/>
            <person name="Lehrach H."/>
            <person name="Edwards S.V."/>
            <person name="Yang S.P."/>
            <person name="Li X."/>
            <person name="Graves T."/>
            <person name="Fulton L."/>
            <person name="Nelson J."/>
            <person name="Chinwalla A."/>
            <person name="Hou S."/>
            <person name="Mardis E.R."/>
            <person name="Wilson R.K."/>
        </authorList>
    </citation>
    <scope>NUCLEOTIDE SEQUENCE [LARGE SCALE GENOMIC DNA]</scope>
</reference>
<dbReference type="SUPFAM" id="SSF48350">
    <property type="entry name" value="GTPase activation domain, GAP"/>
    <property type="match status" value="1"/>
</dbReference>
<dbReference type="SUPFAM" id="SSF46785">
    <property type="entry name" value="Winged helix' DNA-binding domain"/>
    <property type="match status" value="1"/>
</dbReference>
<dbReference type="GO" id="GO:0035556">
    <property type="term" value="P:intracellular signal transduction"/>
    <property type="evidence" value="ECO:0007669"/>
    <property type="project" value="InterPro"/>
</dbReference>
<feature type="compositionally biased region" description="Basic residues" evidence="7">
    <location>
        <begin position="544"/>
        <end position="556"/>
    </location>
</feature>
<accession>A0A674HU65</accession>
<evidence type="ECO:0000256" key="3">
    <source>
        <dbReference type="ARBA" id="ARBA00022468"/>
    </source>
</evidence>
<proteinExistence type="inferred from homology"/>
<comment type="similarity">
    <text evidence="2 6">Belongs to the carotenoid oxygenase family.</text>
</comment>
<dbReference type="SMART" id="SM00049">
    <property type="entry name" value="DEP"/>
    <property type="match status" value="1"/>
</dbReference>
<dbReference type="InterPro" id="IPR036388">
    <property type="entry name" value="WH-like_DNA-bd_sf"/>
</dbReference>
<dbReference type="InterPro" id="IPR004294">
    <property type="entry name" value="Carotenoid_Oase"/>
</dbReference>
<name>A0A674HU65_TAEGU</name>
<dbReference type="Pfam" id="PF00610">
    <property type="entry name" value="DEP"/>
    <property type="match status" value="1"/>
</dbReference>
<dbReference type="InterPro" id="IPR008936">
    <property type="entry name" value="Rho_GTPase_activation_prot"/>
</dbReference>
<feature type="compositionally biased region" description="Pro residues" evidence="7">
    <location>
        <begin position="281"/>
        <end position="292"/>
    </location>
</feature>
<sequence>MAGPGPAPAPGPCPGLYPGPYRATRLVSTARGCRGTGAATAAGGAGRPRHPCERCAAGGGSAPRDRCRDRGDSWVPRDRPTCCRDGARCRDTRVPGALLPRVRFPGTLVPGDAPRAVATLTAQGHPGNPPAPRSVATLGALGPPIPSRHGGTSPPPPCVPVISLPCCRDTVGVATRGRRNSRGRSVSPQWNEVTRRFRAGMPLRRHRQRLRSHGSCFTAAEAADWLHPVLRSNSSFGPDVTRQQTVQLLRKFLKNHVIEDIKGRWGAENLEDNGALYRFPPTSPVKPLPSPPRENLENFSGDKGKLFKLPSSSKRGLKKQEFLQSVENITRPKADVRGEKKEGTVQRREISQEYVQETWRNIIQIHLQTILGLPSLEEVLQPAQIIPEFVMYNMSNTSKHGVVILQDKAEDLPHWVLSAMKCLAYWPRNNDMSQATYSGFERDVFRTVADYFLSLPEPLLTFEYYELFVNTLVLCGCIQIPDLGSGNRSVQEEKCDPQPSKPPHLNSFKSTECLPLSLLLKESDKKEKGEASRRFSSEELRAQNQHRRKWQQHKLPRQQGSAGNLIGGSCQNLAASRNDQEPPGAFRTRCYSLERVGAAASSVCGKGGGVSTSRRSGELLEEHRVNSVPGLGWDSSGPAQGLRGVPGPCPWAEEPWGGSHGSLRLLGRRSCRSCSAINRPSAEITVQPLPRGQGTPSPSVAISVQKRLCRSSTDLSGRSVSPSPCVLVGTNLLQPHLERIAVEALQICCLLLPPPRRRKLQLLLRMVARISGNVDMPRLHDAMGNRSLLIQTFSRCVLRCAEEEDLDELLSTRLLSFLMDHQQEIFQVPVYLQVAVQDHLKYMEKAQCKQEKEEICAILPTYSYCKQITPQEFEEQKVSTSQAAVAELLENIIKDKNLSVKDKKKKLKQFQKEYPQIYGSRFPRTEAEAQLLENKPTLKQPLLSLRKPKFRSLRVEHPAGGYKKLFETAEELSSPVTAHVTGRIPTWLRGSLLRCGPGLFEVGSEPFYHLFDGQALLHKFDFKEGHVTYHRRFVRTDAYVRAMTEKRIVITEFGTYAYPDPCKNIFSRYLGVLQTLLGCPREFLLPRSP</sequence>
<keyword evidence="3" id="KW-0343">GTPase activation</keyword>
<gene>
    <name evidence="9" type="primary">RPE65</name>
</gene>
<feature type="region of interest" description="Disordered" evidence="7">
    <location>
        <begin position="281"/>
        <end position="302"/>
    </location>
</feature>
<evidence type="ECO:0000313" key="10">
    <source>
        <dbReference type="Proteomes" id="UP000007754"/>
    </source>
</evidence>
<evidence type="ECO:0000259" key="8">
    <source>
        <dbReference type="SMART" id="SM00049"/>
    </source>
</evidence>
<evidence type="ECO:0000256" key="1">
    <source>
        <dbReference type="ARBA" id="ARBA00001954"/>
    </source>
</evidence>
<feature type="domain" description="DEP" evidence="8">
    <location>
        <begin position="197"/>
        <end position="281"/>
    </location>
</feature>
<dbReference type="FunCoup" id="A0A674HU65">
    <property type="interactions" value="82"/>
</dbReference>
<dbReference type="GO" id="GO:0017053">
    <property type="term" value="C:transcription repressor complex"/>
    <property type="evidence" value="ECO:0007669"/>
    <property type="project" value="TreeGrafter"/>
</dbReference>
<evidence type="ECO:0000256" key="4">
    <source>
        <dbReference type="ARBA" id="ARBA00022723"/>
    </source>
</evidence>
<dbReference type="GO" id="GO:0016702">
    <property type="term" value="F:oxidoreductase activity, acting on single donors with incorporation of molecular oxygen, incorporation of two atoms of oxygen"/>
    <property type="evidence" value="ECO:0007669"/>
    <property type="project" value="InterPro"/>
</dbReference>
<dbReference type="Gene3D" id="1.10.10.10">
    <property type="entry name" value="Winged helix-like DNA-binding domain superfamily/Winged helix DNA-binding domain"/>
    <property type="match status" value="1"/>
</dbReference>
<dbReference type="PANTHER" id="PTHR16206">
    <property type="entry name" value="DEP DOMAIN-CONTAINING"/>
    <property type="match status" value="1"/>
</dbReference>
<dbReference type="CDD" id="cd04405">
    <property type="entry name" value="RhoGAP_BRCC3-like"/>
    <property type="match status" value="1"/>
</dbReference>
<evidence type="ECO:0000256" key="2">
    <source>
        <dbReference type="ARBA" id="ARBA00006787"/>
    </source>
</evidence>
<feature type="compositionally biased region" description="Basic and acidic residues" evidence="7">
    <location>
        <begin position="524"/>
        <end position="541"/>
    </location>
</feature>
<organism evidence="9 10">
    <name type="scientific">Taeniopygia guttata</name>
    <name type="common">Zebra finch</name>
    <name type="synonym">Poephila guttata</name>
    <dbReference type="NCBI Taxonomy" id="59729"/>
    <lineage>
        <taxon>Eukaryota</taxon>
        <taxon>Metazoa</taxon>
        <taxon>Chordata</taxon>
        <taxon>Craniata</taxon>
        <taxon>Vertebrata</taxon>
        <taxon>Euteleostomi</taxon>
        <taxon>Archelosauria</taxon>
        <taxon>Archosauria</taxon>
        <taxon>Dinosauria</taxon>
        <taxon>Saurischia</taxon>
        <taxon>Theropoda</taxon>
        <taxon>Coelurosauria</taxon>
        <taxon>Aves</taxon>
        <taxon>Neognathae</taxon>
        <taxon>Neoaves</taxon>
        <taxon>Telluraves</taxon>
        <taxon>Australaves</taxon>
        <taxon>Passeriformes</taxon>
        <taxon>Passeroidea</taxon>
        <taxon>Estrildidae</taxon>
        <taxon>Estrildinae</taxon>
        <taxon>Taeniopygia</taxon>
    </lineage>
</organism>
<dbReference type="Proteomes" id="UP000007754">
    <property type="component" value="Chromosome 8"/>
</dbReference>
<dbReference type="GO" id="GO:0005096">
    <property type="term" value="F:GTPase activator activity"/>
    <property type="evidence" value="ECO:0007669"/>
    <property type="project" value="UniProtKB-KW"/>
</dbReference>
<dbReference type="InterPro" id="IPR000591">
    <property type="entry name" value="DEP_dom"/>
</dbReference>